<name>A0A7W1X7X9_9BACL</name>
<reference evidence="1 2" key="1">
    <citation type="submission" date="2020-07" db="EMBL/GenBank/DDBJ databases">
        <authorList>
            <person name="Feng H."/>
        </authorList>
    </citation>
    <scope>NUCLEOTIDE SEQUENCE [LARGE SCALE GENOMIC DNA]</scope>
    <source>
        <strain evidence="2">s-11</strain>
    </source>
</reference>
<dbReference type="RefSeq" id="WP_081943843.1">
    <property type="nucleotide sequence ID" value="NZ_JACEIP010000002.1"/>
</dbReference>
<dbReference type="Proteomes" id="UP000530514">
    <property type="component" value="Unassembled WGS sequence"/>
</dbReference>
<accession>A0A7W1X7X9</accession>
<keyword evidence="2" id="KW-1185">Reference proteome</keyword>
<dbReference type="Pfam" id="PF11007">
    <property type="entry name" value="CotJA"/>
    <property type="match status" value="1"/>
</dbReference>
<evidence type="ECO:0000313" key="2">
    <source>
        <dbReference type="Proteomes" id="UP000530514"/>
    </source>
</evidence>
<dbReference type="AlphaFoldDB" id="A0A7W1X7X9"/>
<gene>
    <name evidence="1" type="ORF">H1164_02220</name>
</gene>
<evidence type="ECO:0000313" key="1">
    <source>
        <dbReference type="EMBL" id="MBA4541718.1"/>
    </source>
</evidence>
<organism evidence="1 2">
    <name type="scientific">Thermoactinomyces daqus</name>
    <dbReference type="NCBI Taxonomy" id="1329516"/>
    <lineage>
        <taxon>Bacteria</taxon>
        <taxon>Bacillati</taxon>
        <taxon>Bacillota</taxon>
        <taxon>Bacilli</taxon>
        <taxon>Bacillales</taxon>
        <taxon>Thermoactinomycetaceae</taxon>
        <taxon>Thermoactinomyces</taxon>
    </lineage>
</organism>
<dbReference type="EMBL" id="JACEIP010000002">
    <property type="protein sequence ID" value="MBA4541718.1"/>
    <property type="molecule type" value="Genomic_DNA"/>
</dbReference>
<protein>
    <submittedName>
        <fullName evidence="1">Spore coat associated protein CotJA</fullName>
    </submittedName>
</protein>
<dbReference type="OrthoDB" id="2376696at2"/>
<proteinExistence type="predicted"/>
<dbReference type="InterPro" id="IPR020256">
    <property type="entry name" value="Spore_coat_CotJA"/>
</dbReference>
<sequence>MSKFRRIPNPFTHQERVWCPYVSPDDPCIPIRKKRYVVPPNLFLGFQPPCLPQFPPSEALIHGTLWPILYSPYHKPKWQKGDDS</sequence>
<comment type="caution">
    <text evidence="1">The sequence shown here is derived from an EMBL/GenBank/DDBJ whole genome shotgun (WGS) entry which is preliminary data.</text>
</comment>